<dbReference type="Proteomes" id="UP000191522">
    <property type="component" value="Unassembled WGS sequence"/>
</dbReference>
<reference evidence="3" key="1">
    <citation type="journal article" date="2017" name="Nat. Microbiol.">
        <title>Global analysis of biosynthetic gene clusters reveals vast potential of secondary metabolite production in Penicillium species.</title>
        <authorList>
            <person name="Nielsen J.C."/>
            <person name="Grijseels S."/>
            <person name="Prigent S."/>
            <person name="Ji B."/>
            <person name="Dainat J."/>
            <person name="Nielsen K.F."/>
            <person name="Frisvad J.C."/>
            <person name="Workman M."/>
            <person name="Nielsen J."/>
        </authorList>
    </citation>
    <scope>NUCLEOTIDE SEQUENCE [LARGE SCALE GENOMIC DNA]</scope>
    <source>
        <strain evidence="3">IBT 11843</strain>
    </source>
</reference>
<proteinExistence type="predicted"/>
<organism evidence="2 3">
    <name type="scientific">Penicillium decumbens</name>
    <dbReference type="NCBI Taxonomy" id="69771"/>
    <lineage>
        <taxon>Eukaryota</taxon>
        <taxon>Fungi</taxon>
        <taxon>Dikarya</taxon>
        <taxon>Ascomycota</taxon>
        <taxon>Pezizomycotina</taxon>
        <taxon>Eurotiomycetes</taxon>
        <taxon>Eurotiomycetidae</taxon>
        <taxon>Eurotiales</taxon>
        <taxon>Aspergillaceae</taxon>
        <taxon>Penicillium</taxon>
    </lineage>
</organism>
<gene>
    <name evidence="2" type="ORF">PENDEC_c032G03344</name>
</gene>
<name>A0A1V6NVV2_PENDC</name>
<comment type="caution">
    <text evidence="2">The sequence shown here is derived from an EMBL/GenBank/DDBJ whole genome shotgun (WGS) entry which is preliminary data.</text>
</comment>
<evidence type="ECO:0000313" key="3">
    <source>
        <dbReference type="Proteomes" id="UP000191522"/>
    </source>
</evidence>
<evidence type="ECO:0000313" key="2">
    <source>
        <dbReference type="EMBL" id="OQD68652.1"/>
    </source>
</evidence>
<keyword evidence="3" id="KW-1185">Reference proteome</keyword>
<accession>A0A1V6NVV2</accession>
<feature type="region of interest" description="Disordered" evidence="1">
    <location>
        <begin position="22"/>
        <end position="52"/>
    </location>
</feature>
<protein>
    <submittedName>
        <fullName evidence="2">Uncharacterized protein</fullName>
    </submittedName>
</protein>
<sequence length="52" mass="5803">MRMSAEELEAAVRAVRAMGVAQTNMAQARRPTAPMARRQQVESSKEEEKGKK</sequence>
<dbReference type="AlphaFoldDB" id="A0A1V6NVV2"/>
<evidence type="ECO:0000256" key="1">
    <source>
        <dbReference type="SAM" id="MobiDB-lite"/>
    </source>
</evidence>
<feature type="compositionally biased region" description="Basic and acidic residues" evidence="1">
    <location>
        <begin position="39"/>
        <end position="52"/>
    </location>
</feature>
<dbReference type="EMBL" id="MDYL01000032">
    <property type="protein sequence ID" value="OQD68652.1"/>
    <property type="molecule type" value="Genomic_DNA"/>
</dbReference>